<evidence type="ECO:0000313" key="4">
    <source>
        <dbReference type="Proteomes" id="UP000006878"/>
    </source>
</evidence>
<dbReference type="RefSeq" id="WP_013347359.1">
    <property type="nucleotide sequence ID" value="NC_014549.1"/>
</dbReference>
<dbReference type="InterPro" id="IPR040851">
    <property type="entry name" value="ParB-like_C"/>
</dbReference>
<dbReference type="GeneID" id="303183574"/>
<geneLocation type="plasmid" evidence="3 4">
    <name>pRE117-1</name>
</geneLocation>
<organism evidence="3 4">
    <name type="scientific">Glutamicibacter arilaitensis (strain DSM 16368 / CIP 108037 / IAM 15318 / JCM 13566 / NCIMB 14258 / Re117)</name>
    <name type="common">Arthrobacter arilaitensis</name>
    <dbReference type="NCBI Taxonomy" id="861360"/>
    <lineage>
        <taxon>Bacteria</taxon>
        <taxon>Bacillati</taxon>
        <taxon>Actinomycetota</taxon>
        <taxon>Actinomycetes</taxon>
        <taxon>Micrococcales</taxon>
        <taxon>Micrococcaceae</taxon>
        <taxon>Glutamicibacter</taxon>
    </lineage>
</organism>
<dbReference type="Proteomes" id="UP000006878">
    <property type="component" value="Plasmid pRE117-1"/>
</dbReference>
<feature type="compositionally biased region" description="Low complexity" evidence="1">
    <location>
        <begin position="23"/>
        <end position="49"/>
    </location>
</feature>
<keyword evidence="4" id="KW-1185">Reference proteome</keyword>
<name>A0ABP1TYJ9_GLUAR</name>
<sequence length="133" mass="13977">MTRPTPRKSSLAGSSPVTPPQPAAQADPVPAASVPAAPATATRAVAPKPTDGKKKYPHKVSFYQDPEDTARVRGAILYTMTTEGNRNLSQFVNRAVMAEVERLEAKYNNGEPFPSVGAREMPQGGAAAAGSED</sequence>
<dbReference type="EMBL" id="FQ311475">
    <property type="protein sequence ID" value="CBQ74040.1"/>
    <property type="molecule type" value="Genomic_DNA"/>
</dbReference>
<reference evidence="4" key="2">
    <citation type="submission" date="2010-07" db="EMBL/GenBank/DDBJ databases">
        <title>Complete genome sequence of Arthrobacter arilaitensis (strain DSM 16368 / CIP 108037 / JCM 13566 / Re117).</title>
        <authorList>
            <person name="Genoscope."/>
        </authorList>
    </citation>
    <scope>NUCLEOTIDE SEQUENCE [LARGE SCALE GENOMIC DNA]</scope>
    <source>
        <strain evidence="4">DSM 16368 / CIP 108037 / IAM 15318 / JCM 13566 / Re117</strain>
        <plasmid evidence="4">pRE117-1</plasmid>
    </source>
</reference>
<feature type="region of interest" description="Disordered" evidence="1">
    <location>
        <begin position="1"/>
        <end position="59"/>
    </location>
</feature>
<dbReference type="Pfam" id="PF18064">
    <property type="entry name" value="CB_ParB_C"/>
    <property type="match status" value="1"/>
</dbReference>
<evidence type="ECO:0000256" key="1">
    <source>
        <dbReference type="SAM" id="MobiDB-lite"/>
    </source>
</evidence>
<feature type="domain" description="ParB-like C-terminal" evidence="2">
    <location>
        <begin position="69"/>
        <end position="110"/>
    </location>
</feature>
<evidence type="ECO:0000259" key="2">
    <source>
        <dbReference type="Pfam" id="PF18064"/>
    </source>
</evidence>
<accession>A0ABP1TYJ9</accession>
<protein>
    <submittedName>
        <fullName evidence="3">Hypothetical secreted protein</fullName>
    </submittedName>
</protein>
<feature type="region of interest" description="Disordered" evidence="1">
    <location>
        <begin position="109"/>
        <end position="133"/>
    </location>
</feature>
<proteinExistence type="predicted"/>
<evidence type="ECO:0000313" key="3">
    <source>
        <dbReference type="EMBL" id="CBQ74040.1"/>
    </source>
</evidence>
<reference evidence="4" key="1">
    <citation type="journal article" date="2010" name="PLoS ONE">
        <title>The Arthrobacter arilaitensis Re117 genome sequence reveals its genetic adaptation to the surface of cheese.</title>
        <authorList>
            <person name="Monnet C."/>
            <person name="Loux V."/>
            <person name="Gibrat J.F."/>
            <person name="Spinnler E."/>
            <person name="Barbe V."/>
            <person name="Vacherie B."/>
            <person name="Gavory F."/>
            <person name="Gourbeyre E."/>
            <person name="Siguier P."/>
            <person name="Chandler M."/>
            <person name="Elleuch R."/>
            <person name="Irlinger F."/>
            <person name="Vallaeys T."/>
        </authorList>
    </citation>
    <scope>NUCLEOTIDE SEQUENCE</scope>
    <source>
        <strain evidence="4">DSM 16368 / CIP 108037 / IAM 15318 / JCM 13566 / Re117</strain>
    </source>
</reference>
<dbReference type="Gene3D" id="6.10.180.30">
    <property type="match status" value="1"/>
</dbReference>
<gene>
    <name evidence="3" type="ordered locus">AARI_pI00030</name>
</gene>
<keyword evidence="3" id="KW-0614">Plasmid</keyword>